<protein>
    <submittedName>
        <fullName evidence="1">Uncharacterized protein</fullName>
    </submittedName>
</protein>
<dbReference type="EMBL" id="RSCD01000009">
    <property type="protein sequence ID" value="RSH91118.1"/>
    <property type="molecule type" value="Genomic_DNA"/>
</dbReference>
<keyword evidence="2" id="KW-1185">Reference proteome</keyword>
<evidence type="ECO:0000313" key="1">
    <source>
        <dbReference type="EMBL" id="RSH91118.1"/>
    </source>
</evidence>
<accession>A0A427YJ53</accession>
<comment type="caution">
    <text evidence="1">The sequence shown here is derived from an EMBL/GenBank/DDBJ whole genome shotgun (WGS) entry which is preliminary data.</text>
</comment>
<reference evidence="1 2" key="1">
    <citation type="submission" date="2018-11" db="EMBL/GenBank/DDBJ databases">
        <title>Genome sequence of Saitozyma podzolica DSM 27192.</title>
        <authorList>
            <person name="Aliyu H."/>
            <person name="Gorte O."/>
            <person name="Ochsenreither K."/>
        </authorList>
    </citation>
    <scope>NUCLEOTIDE SEQUENCE [LARGE SCALE GENOMIC DNA]</scope>
    <source>
        <strain evidence="1 2">DSM 27192</strain>
    </source>
</reference>
<sequence length="200" mass="22823">MGTRALLGFIIRGQRFGTFTKFDAYPGGLGRWIVEFILSLSEEQIGEMAQRVREYFVLTVLPPCTGKQLQWVDEDSPVPPDFALDYANPHPFATPTPPPSDWASVLWGFRLRASNALPHILDGTLQHCIDDSDFIHDGVFCEWAYYIDFESRRLWIISGGAGDDDDFYERAIGVDFVELHPRWIEEFALMSWLGDRDGDD</sequence>
<gene>
    <name evidence="1" type="ORF">EHS25_010294</name>
</gene>
<evidence type="ECO:0000313" key="2">
    <source>
        <dbReference type="Proteomes" id="UP000279259"/>
    </source>
</evidence>
<dbReference type="Proteomes" id="UP000279259">
    <property type="component" value="Unassembled WGS sequence"/>
</dbReference>
<organism evidence="1 2">
    <name type="scientific">Saitozyma podzolica</name>
    <dbReference type="NCBI Taxonomy" id="1890683"/>
    <lineage>
        <taxon>Eukaryota</taxon>
        <taxon>Fungi</taxon>
        <taxon>Dikarya</taxon>
        <taxon>Basidiomycota</taxon>
        <taxon>Agaricomycotina</taxon>
        <taxon>Tremellomycetes</taxon>
        <taxon>Tremellales</taxon>
        <taxon>Trimorphomycetaceae</taxon>
        <taxon>Saitozyma</taxon>
    </lineage>
</organism>
<proteinExistence type="predicted"/>
<dbReference type="AlphaFoldDB" id="A0A427YJ53"/>
<name>A0A427YJ53_9TREE</name>
<dbReference type="OrthoDB" id="2584121at2759"/>